<keyword evidence="12" id="KW-1185">Reference proteome</keyword>
<evidence type="ECO:0000259" key="10">
    <source>
        <dbReference type="PROSITE" id="PS50850"/>
    </source>
</evidence>
<dbReference type="OrthoDB" id="6360451at2759"/>
<keyword evidence="6 9" id="KW-1133">Transmembrane helix</keyword>
<feature type="transmembrane region" description="Helical" evidence="9">
    <location>
        <begin position="434"/>
        <end position="457"/>
    </location>
</feature>
<comment type="subcellular location">
    <subcellularLocation>
        <location evidence="1">Cell membrane</location>
        <topology evidence="1">Multi-pass membrane protein</topology>
    </subcellularLocation>
</comment>
<dbReference type="GO" id="GO:0022857">
    <property type="term" value="F:transmembrane transporter activity"/>
    <property type="evidence" value="ECO:0007669"/>
    <property type="project" value="InterPro"/>
</dbReference>
<proteinExistence type="predicted"/>
<dbReference type="InterPro" id="IPR005828">
    <property type="entry name" value="MFS_sugar_transport-like"/>
</dbReference>
<evidence type="ECO:0000256" key="5">
    <source>
        <dbReference type="ARBA" id="ARBA00022692"/>
    </source>
</evidence>
<dbReference type="STRING" id="6689.A0A3R7SIR4"/>
<feature type="transmembrane region" description="Helical" evidence="9">
    <location>
        <begin position="371"/>
        <end position="393"/>
    </location>
</feature>
<dbReference type="SUPFAM" id="SSF103473">
    <property type="entry name" value="MFS general substrate transporter"/>
    <property type="match status" value="1"/>
</dbReference>
<sequence length="546" mass="58581">MGKCGLESPVMGTKASGDDIVQKGIDNVAYEQTDTHYGDESSCRYIQGEFSLDGENKPDVRKDSPHREQGTGQDGKAAGDKNEGQRVKYTWQVVATLVMSLIHLSVGTIYGYPGVMLPELTDPSTTDIFLSTNEAALFSSLSNLGAAFGAILGGVFLVRLGQRTTLLIGVPLTAAAWLGLAFAGVPWLIHAMRCVLGITTGFIAPATGIYILEISHKKSRGVFYGVLTTVRQMGFLCVYALGSSDLGWRNVSLVCAGIALVPFLALFFLPNAPRWLVTQNRVEEARKSLAFFRGKDYDSTSELKAITDQVGQHAEQNKSFITQVKMMMEPATLRTLALLVVISVLSTLSGYIIVTTYTVTILQSTQGDLDAYISTIIIGAVRVGGTLVHLAVIDRFGRKPLLVASFALGTLCVAGLGGYFYIQNTTGDASYLGWLPLTCMVVLIFCMGIGQPVVSIVQGELLPTTVRAAGVSLIMILLFLAGFVLIQTYPLLSGALGEHGAFWLYSGASLALVLVGGLRLPETRGRSLEEISGRRERRASLSPSLA</sequence>
<feature type="transmembrane region" description="Helical" evidence="9">
    <location>
        <begin position="469"/>
        <end position="489"/>
    </location>
</feature>
<dbReference type="PANTHER" id="PTHR48021">
    <property type="match status" value="1"/>
</dbReference>
<feature type="transmembrane region" description="Helical" evidence="9">
    <location>
        <begin position="400"/>
        <end position="422"/>
    </location>
</feature>
<reference evidence="11 12" key="1">
    <citation type="submission" date="2018-04" db="EMBL/GenBank/DDBJ databases">
        <authorList>
            <person name="Zhang X."/>
            <person name="Yuan J."/>
            <person name="Li F."/>
            <person name="Xiang J."/>
        </authorList>
    </citation>
    <scope>NUCLEOTIDE SEQUENCE [LARGE SCALE GENOMIC DNA]</scope>
    <source>
        <tissue evidence="11">Muscle</tissue>
    </source>
</reference>
<dbReference type="EMBL" id="QCYY01003559">
    <property type="protein sequence ID" value="ROT62739.1"/>
    <property type="molecule type" value="Genomic_DNA"/>
</dbReference>
<evidence type="ECO:0000256" key="9">
    <source>
        <dbReference type="SAM" id="Phobius"/>
    </source>
</evidence>
<feature type="transmembrane region" description="Helical" evidence="9">
    <location>
        <begin position="135"/>
        <end position="158"/>
    </location>
</feature>
<comment type="caution">
    <text evidence="11">The sequence shown here is derived from an EMBL/GenBank/DDBJ whole genome shotgun (WGS) entry which is preliminary data.</text>
</comment>
<evidence type="ECO:0000256" key="7">
    <source>
        <dbReference type="ARBA" id="ARBA00023136"/>
    </source>
</evidence>
<feature type="transmembrane region" description="Helical" evidence="9">
    <location>
        <begin position="221"/>
        <end position="242"/>
    </location>
</feature>
<feature type="transmembrane region" description="Helical" evidence="9">
    <location>
        <begin position="93"/>
        <end position="115"/>
    </location>
</feature>
<evidence type="ECO:0000313" key="11">
    <source>
        <dbReference type="EMBL" id="ROT62739.1"/>
    </source>
</evidence>
<feature type="compositionally biased region" description="Basic and acidic residues" evidence="8">
    <location>
        <begin position="54"/>
        <end position="69"/>
    </location>
</feature>
<dbReference type="PROSITE" id="PS50850">
    <property type="entry name" value="MFS"/>
    <property type="match status" value="1"/>
</dbReference>
<evidence type="ECO:0000256" key="2">
    <source>
        <dbReference type="ARBA" id="ARBA00022448"/>
    </source>
</evidence>
<evidence type="ECO:0000256" key="1">
    <source>
        <dbReference type="ARBA" id="ARBA00004651"/>
    </source>
</evidence>
<dbReference type="GO" id="GO:0005886">
    <property type="term" value="C:plasma membrane"/>
    <property type="evidence" value="ECO:0007669"/>
    <property type="project" value="UniProtKB-SubCell"/>
</dbReference>
<organism evidence="11 12">
    <name type="scientific">Penaeus vannamei</name>
    <name type="common">Whiteleg shrimp</name>
    <name type="synonym">Litopenaeus vannamei</name>
    <dbReference type="NCBI Taxonomy" id="6689"/>
    <lineage>
        <taxon>Eukaryota</taxon>
        <taxon>Metazoa</taxon>
        <taxon>Ecdysozoa</taxon>
        <taxon>Arthropoda</taxon>
        <taxon>Crustacea</taxon>
        <taxon>Multicrustacea</taxon>
        <taxon>Malacostraca</taxon>
        <taxon>Eumalacostraca</taxon>
        <taxon>Eucarida</taxon>
        <taxon>Decapoda</taxon>
        <taxon>Dendrobranchiata</taxon>
        <taxon>Penaeoidea</taxon>
        <taxon>Penaeidae</taxon>
        <taxon>Penaeus</taxon>
    </lineage>
</organism>
<protein>
    <submittedName>
        <fullName evidence="11">Facilitated trehalose transporter Tret1-2-like</fullName>
    </submittedName>
</protein>
<keyword evidence="2" id="KW-0813">Transport</keyword>
<feature type="transmembrane region" description="Helical" evidence="9">
    <location>
        <begin position="165"/>
        <end position="189"/>
    </location>
</feature>
<feature type="region of interest" description="Disordered" evidence="8">
    <location>
        <begin position="52"/>
        <end position="83"/>
    </location>
</feature>
<dbReference type="PROSITE" id="PS00217">
    <property type="entry name" value="SUGAR_TRANSPORT_2"/>
    <property type="match status" value="1"/>
</dbReference>
<dbReference type="FunFam" id="1.20.1250.20:FF:000218">
    <property type="entry name" value="facilitated trehalose transporter Tret1"/>
    <property type="match status" value="1"/>
</dbReference>
<accession>A0A3R7SIR4</accession>
<dbReference type="AlphaFoldDB" id="A0A3R7SIR4"/>
<evidence type="ECO:0000256" key="6">
    <source>
        <dbReference type="ARBA" id="ARBA00022989"/>
    </source>
</evidence>
<dbReference type="InterPro" id="IPR005829">
    <property type="entry name" value="Sugar_transporter_CS"/>
</dbReference>
<dbReference type="PANTHER" id="PTHR48021:SF1">
    <property type="entry name" value="GH07001P-RELATED"/>
    <property type="match status" value="1"/>
</dbReference>
<keyword evidence="3" id="KW-1003">Cell membrane</keyword>
<dbReference type="Pfam" id="PF00083">
    <property type="entry name" value="Sugar_tr"/>
    <property type="match status" value="1"/>
</dbReference>
<feature type="domain" description="Major facilitator superfamily (MFS) profile" evidence="10">
    <location>
        <begin position="91"/>
        <end position="524"/>
    </location>
</feature>
<name>A0A3R7SIR4_PENVA</name>
<evidence type="ECO:0000313" key="12">
    <source>
        <dbReference type="Proteomes" id="UP000283509"/>
    </source>
</evidence>
<feature type="transmembrane region" description="Helical" evidence="9">
    <location>
        <begin position="195"/>
        <end position="214"/>
    </location>
</feature>
<keyword evidence="5 9" id="KW-0812">Transmembrane</keyword>
<dbReference type="Proteomes" id="UP000283509">
    <property type="component" value="Unassembled WGS sequence"/>
</dbReference>
<dbReference type="Gene3D" id="1.20.1250.20">
    <property type="entry name" value="MFS general substrate transporter like domains"/>
    <property type="match status" value="1"/>
</dbReference>
<reference evidence="11 12" key="2">
    <citation type="submission" date="2019-01" db="EMBL/GenBank/DDBJ databases">
        <title>The decoding of complex shrimp genome reveals the adaptation for benthos swimmer, frequently molting mechanism and breeding impact on genome.</title>
        <authorList>
            <person name="Sun Y."/>
            <person name="Gao Y."/>
            <person name="Yu Y."/>
        </authorList>
    </citation>
    <scope>NUCLEOTIDE SEQUENCE [LARGE SCALE GENOMIC DNA]</scope>
    <source>
        <tissue evidence="11">Muscle</tissue>
    </source>
</reference>
<feature type="transmembrane region" description="Helical" evidence="9">
    <location>
        <begin position="501"/>
        <end position="520"/>
    </location>
</feature>
<gene>
    <name evidence="11" type="ORF">C7M84_019407</name>
</gene>
<keyword evidence="4" id="KW-0762">Sugar transport</keyword>
<feature type="transmembrane region" description="Helical" evidence="9">
    <location>
        <begin position="336"/>
        <end position="359"/>
    </location>
</feature>
<evidence type="ECO:0000256" key="4">
    <source>
        <dbReference type="ARBA" id="ARBA00022597"/>
    </source>
</evidence>
<keyword evidence="7 9" id="KW-0472">Membrane</keyword>
<evidence type="ECO:0000256" key="3">
    <source>
        <dbReference type="ARBA" id="ARBA00022475"/>
    </source>
</evidence>
<dbReference type="InterPro" id="IPR020846">
    <property type="entry name" value="MFS_dom"/>
</dbReference>
<evidence type="ECO:0000256" key="8">
    <source>
        <dbReference type="SAM" id="MobiDB-lite"/>
    </source>
</evidence>
<dbReference type="InterPro" id="IPR036259">
    <property type="entry name" value="MFS_trans_sf"/>
</dbReference>
<dbReference type="InterPro" id="IPR050549">
    <property type="entry name" value="MFS_Trehalose_Transporter"/>
</dbReference>
<feature type="transmembrane region" description="Helical" evidence="9">
    <location>
        <begin position="248"/>
        <end position="269"/>
    </location>
</feature>